<gene>
    <name evidence="2" type="ORF">SAMN05421593_2240</name>
</gene>
<organism evidence="2 3">
    <name type="scientific">Chryseobacterium culicis</name>
    <dbReference type="NCBI Taxonomy" id="680127"/>
    <lineage>
        <taxon>Bacteria</taxon>
        <taxon>Pseudomonadati</taxon>
        <taxon>Bacteroidota</taxon>
        <taxon>Flavobacteriia</taxon>
        <taxon>Flavobacteriales</taxon>
        <taxon>Weeksellaceae</taxon>
        <taxon>Chryseobacterium group</taxon>
        <taxon>Chryseobacterium</taxon>
    </lineage>
</organism>
<proteinExistence type="predicted"/>
<keyword evidence="1" id="KW-0732">Signal</keyword>
<dbReference type="STRING" id="680127.SAMN05421593_2240"/>
<accession>A0A1H6HDW6</accession>
<feature type="signal peptide" evidence="1">
    <location>
        <begin position="1"/>
        <end position="18"/>
    </location>
</feature>
<evidence type="ECO:0008006" key="4">
    <source>
        <dbReference type="Google" id="ProtNLM"/>
    </source>
</evidence>
<dbReference type="OrthoDB" id="643861at2"/>
<dbReference type="AlphaFoldDB" id="A0A1H6HDW6"/>
<evidence type="ECO:0000313" key="3">
    <source>
        <dbReference type="Proteomes" id="UP000198561"/>
    </source>
</evidence>
<feature type="chain" id="PRO_5011782942" description="Ig-like domain-containing protein" evidence="1">
    <location>
        <begin position="19"/>
        <end position="559"/>
    </location>
</feature>
<protein>
    <recommendedName>
        <fullName evidence="4">Ig-like domain-containing protein</fullName>
    </recommendedName>
</protein>
<dbReference type="EMBL" id="FNWQ01000002">
    <property type="protein sequence ID" value="SEH33292.1"/>
    <property type="molecule type" value="Genomic_DNA"/>
</dbReference>
<reference evidence="2 3" key="1">
    <citation type="submission" date="2016-10" db="EMBL/GenBank/DDBJ databases">
        <authorList>
            <person name="de Groot N.N."/>
        </authorList>
    </citation>
    <scope>NUCLEOTIDE SEQUENCE [LARGE SCALE GENOMIC DNA]</scope>
    <source>
        <strain evidence="2 3">DSM 23031</strain>
    </source>
</reference>
<sequence>MRKLFCLFSLFFCYFIYAQCTSCSIQNPADPDYHFPDNTTVCFTSDMIFNNPTFGTNSKICIASGVTLQFQNNISGVANAPLSFEVHGTLNFNQALTSIADLDIHVYSTGNITVGGGNGNLTMNGQVNTISNEGVIDLGVLQLGDNTSNTIDNYGNLNINGNLNMSSSAATLFKNEGGGLILLSGNYGNTEQSVYVNCGTIISQSGFNINGGKIINTGIFTVGGDINLSGSSSEIYNFGLFTSTGNMNNAPSDAVIYNEGELALNQFQGGNAAIQGPSSSAKKGYVVLQNAIQTGNVVIGPNLDFRRTTGISDQSTVFMNSNPSFLSNVTYDCASDNSCSAPLIINPGFCPAINGDLPPMAIDDAYTIVAGGSSAGVVLDNDFETYGGAQATLSNVILSQISTSNPNISLNTADGHILAAPGTPPGTYQLVYQICQTAAPSNCDTATVTVTIQGIVPCYKPAVTAGTVLSADFGITSLSRADSGGNNWPGIRKGAWAVLESRNKGFVLNRLTDAQVAAIPLADLKEGMLVYNTTQNCLQVNTDGTAAGWKCFNTQTCPD</sequence>
<evidence type="ECO:0000313" key="2">
    <source>
        <dbReference type="EMBL" id="SEH33292.1"/>
    </source>
</evidence>
<evidence type="ECO:0000256" key="1">
    <source>
        <dbReference type="SAM" id="SignalP"/>
    </source>
</evidence>
<dbReference type="Proteomes" id="UP000198561">
    <property type="component" value="Unassembled WGS sequence"/>
</dbReference>
<name>A0A1H6HDW6_CHRCI</name>
<dbReference type="RefSeq" id="WP_089692315.1">
    <property type="nucleotide sequence ID" value="NZ_FNWQ01000002.1"/>
</dbReference>